<dbReference type="InterPro" id="IPR000259">
    <property type="entry name" value="Adhesion_dom_fimbrial"/>
</dbReference>
<sequence length="168" mass="17264">MKIKSKLTFLALILATTAHYAAADPVSVNITGNVVASPCTLDTANSDLAVSLGDIQATDLASAGVTSTAKDFKLKLNACPAATTTAVLTFGGNEDTGAPGRYINTGTATNVAVEVLQGSILQGPTTTMSLPVQADRTVTFNLKSRAYAKGQTTPGSIISTMQATFTYQ</sequence>
<proteinExistence type="inferred from homology"/>
<dbReference type="OrthoDB" id="6495165at2"/>
<evidence type="ECO:0000256" key="3">
    <source>
        <dbReference type="ARBA" id="ARBA00022729"/>
    </source>
</evidence>
<feature type="domain" description="Fimbrial-type adhesion" evidence="6">
    <location>
        <begin position="29"/>
        <end position="168"/>
    </location>
</feature>
<comment type="caution">
    <text evidence="7">The sequence shown here is derived from an EMBL/GenBank/DDBJ whole genome shotgun (WGS) entry which is preliminary data.</text>
</comment>
<evidence type="ECO:0000313" key="8">
    <source>
        <dbReference type="Proteomes" id="UP000276295"/>
    </source>
</evidence>
<gene>
    <name evidence="7" type="ORF">D6029_00540</name>
</gene>
<evidence type="ECO:0000256" key="5">
    <source>
        <dbReference type="SAM" id="SignalP"/>
    </source>
</evidence>
<dbReference type="PANTHER" id="PTHR33420:SF3">
    <property type="entry name" value="FIMBRIAL SUBUNIT ELFA"/>
    <property type="match status" value="1"/>
</dbReference>
<keyword evidence="3 5" id="KW-0732">Signal</keyword>
<dbReference type="GO" id="GO:0009289">
    <property type="term" value="C:pilus"/>
    <property type="evidence" value="ECO:0007669"/>
    <property type="project" value="UniProtKB-SubCell"/>
</dbReference>
<organism evidence="7 8">
    <name type="scientific">Buttiauxella izardii</name>
    <dbReference type="NCBI Taxonomy" id="82991"/>
    <lineage>
        <taxon>Bacteria</taxon>
        <taxon>Pseudomonadati</taxon>
        <taxon>Pseudomonadota</taxon>
        <taxon>Gammaproteobacteria</taxon>
        <taxon>Enterobacterales</taxon>
        <taxon>Enterobacteriaceae</taxon>
        <taxon>Buttiauxella</taxon>
    </lineage>
</organism>
<evidence type="ECO:0000256" key="1">
    <source>
        <dbReference type="ARBA" id="ARBA00004561"/>
    </source>
</evidence>
<dbReference type="PANTHER" id="PTHR33420">
    <property type="entry name" value="FIMBRIAL SUBUNIT ELFA-RELATED"/>
    <property type="match status" value="1"/>
</dbReference>
<dbReference type="AlphaFoldDB" id="A0A3A5JYT5"/>
<dbReference type="Gene3D" id="2.60.40.1090">
    <property type="entry name" value="Fimbrial-type adhesion domain"/>
    <property type="match status" value="1"/>
</dbReference>
<dbReference type="GO" id="GO:0043709">
    <property type="term" value="P:cell adhesion involved in single-species biofilm formation"/>
    <property type="evidence" value="ECO:0007669"/>
    <property type="project" value="TreeGrafter"/>
</dbReference>
<dbReference type="InterPro" id="IPR050263">
    <property type="entry name" value="Bact_Fimbrial_Adh_Pro"/>
</dbReference>
<accession>A0A3A5JYT5</accession>
<dbReference type="SUPFAM" id="SSF49401">
    <property type="entry name" value="Bacterial adhesins"/>
    <property type="match status" value="1"/>
</dbReference>
<dbReference type="Proteomes" id="UP000276295">
    <property type="component" value="Unassembled WGS sequence"/>
</dbReference>
<dbReference type="Pfam" id="PF00419">
    <property type="entry name" value="Fimbrial"/>
    <property type="match status" value="1"/>
</dbReference>
<feature type="signal peptide" evidence="5">
    <location>
        <begin position="1"/>
        <end position="21"/>
    </location>
</feature>
<keyword evidence="8" id="KW-1185">Reference proteome</keyword>
<evidence type="ECO:0000256" key="2">
    <source>
        <dbReference type="ARBA" id="ARBA00006671"/>
    </source>
</evidence>
<dbReference type="InterPro" id="IPR008966">
    <property type="entry name" value="Adhesion_dom_sf"/>
</dbReference>
<keyword evidence="4" id="KW-0281">Fimbrium</keyword>
<evidence type="ECO:0000256" key="4">
    <source>
        <dbReference type="ARBA" id="ARBA00023263"/>
    </source>
</evidence>
<comment type="similarity">
    <text evidence="2">Belongs to the fimbrial protein family.</text>
</comment>
<dbReference type="RefSeq" id="WP_120062880.1">
    <property type="nucleotide sequence ID" value="NZ_QZWH01000001.1"/>
</dbReference>
<comment type="subcellular location">
    <subcellularLocation>
        <location evidence="1">Fimbrium</location>
    </subcellularLocation>
</comment>
<dbReference type="InterPro" id="IPR036937">
    <property type="entry name" value="Adhesion_dom_fimbrial_sf"/>
</dbReference>
<dbReference type="EMBL" id="QZWH01000001">
    <property type="protein sequence ID" value="RJT27988.1"/>
    <property type="molecule type" value="Genomic_DNA"/>
</dbReference>
<evidence type="ECO:0000259" key="6">
    <source>
        <dbReference type="Pfam" id="PF00419"/>
    </source>
</evidence>
<evidence type="ECO:0000313" key="7">
    <source>
        <dbReference type="EMBL" id="RJT27988.1"/>
    </source>
</evidence>
<name>A0A3A5JYT5_9ENTR</name>
<feature type="chain" id="PRO_5017485277" evidence="5">
    <location>
        <begin position="22"/>
        <end position="168"/>
    </location>
</feature>
<reference evidence="7 8" key="1">
    <citation type="submission" date="2018-09" db="EMBL/GenBank/DDBJ databases">
        <title>Draft genome sequence of Buttiauxella izardii CCUG 35510T.</title>
        <authorList>
            <person name="Salva-Serra F."/>
            <person name="Marathe N."/>
            <person name="Moore E."/>
            <person name="Stadler-Svensson L."/>
            <person name="Engstrom-Jakobsson H."/>
        </authorList>
    </citation>
    <scope>NUCLEOTIDE SEQUENCE [LARGE SCALE GENOMIC DNA]</scope>
    <source>
        <strain evidence="7 8">CCUG 35510</strain>
    </source>
</reference>
<protein>
    <submittedName>
        <fullName evidence="7">Type 1 fimbrial protein</fullName>
    </submittedName>
</protein>